<keyword evidence="3" id="KW-1185">Reference proteome</keyword>
<evidence type="ECO:0000256" key="1">
    <source>
        <dbReference type="SAM" id="Phobius"/>
    </source>
</evidence>
<dbReference type="EMBL" id="PXXO01000020">
    <property type="protein sequence ID" value="PSJ03561.1"/>
    <property type="molecule type" value="Genomic_DNA"/>
</dbReference>
<evidence type="ECO:0000313" key="3">
    <source>
        <dbReference type="Proteomes" id="UP000243002"/>
    </source>
</evidence>
<proteinExistence type="predicted"/>
<comment type="caution">
    <text evidence="2">The sequence shown here is derived from an EMBL/GenBank/DDBJ whole genome shotgun (WGS) entry which is preliminary data.</text>
</comment>
<keyword evidence="1" id="KW-0472">Membrane</keyword>
<dbReference type="RefSeq" id="WP_106633090.1">
    <property type="nucleotide sequence ID" value="NZ_OY986431.1"/>
</dbReference>
<keyword evidence="1" id="KW-1133">Transmembrane helix</keyword>
<gene>
    <name evidence="2" type="ORF">C7K55_12675</name>
</gene>
<protein>
    <submittedName>
        <fullName evidence="2">Cytochrome b6-f complex subunit 6</fullName>
    </submittedName>
</protein>
<evidence type="ECO:0000313" key="2">
    <source>
        <dbReference type="EMBL" id="PSJ03561.1"/>
    </source>
</evidence>
<keyword evidence="1" id="KW-0812">Transmembrane</keyword>
<sequence length="30" mass="2944">MAAAIYLGLFGGGLAVAIAASIVLRGIKLI</sequence>
<name>A0A2P7MQR6_9CYAN</name>
<accession>A0A2P7MQR6</accession>
<reference evidence="2 3" key="1">
    <citation type="journal article" date="2018" name="Environ. Microbiol.">
        <title>Ecological and genomic features of two widespread freshwater picocyanobacteria.</title>
        <authorList>
            <person name="Cabello-Yeves P.J."/>
            <person name="Picazo A."/>
            <person name="Camacho A."/>
            <person name="Callieri C."/>
            <person name="Rosselli R."/>
            <person name="Roda-Garcia J.J."/>
            <person name="Coutinho F.H."/>
            <person name="Rodriguez-Valera F."/>
        </authorList>
    </citation>
    <scope>NUCLEOTIDE SEQUENCE [LARGE SCALE GENOMIC DNA]</scope>
    <source>
        <strain evidence="2 3">Tous</strain>
    </source>
</reference>
<dbReference type="AlphaFoldDB" id="A0A2P7MQR6"/>
<organism evidence="2 3">
    <name type="scientific">Cyanobium usitatum str. Tous</name>
    <dbReference type="NCBI Taxonomy" id="2116684"/>
    <lineage>
        <taxon>Bacteria</taxon>
        <taxon>Bacillati</taxon>
        <taxon>Cyanobacteriota</taxon>
        <taxon>Cyanophyceae</taxon>
        <taxon>Synechococcales</taxon>
        <taxon>Prochlorococcaceae</taxon>
        <taxon>Cyanobium</taxon>
    </lineage>
</organism>
<feature type="transmembrane region" description="Helical" evidence="1">
    <location>
        <begin position="6"/>
        <end position="27"/>
    </location>
</feature>
<dbReference type="Proteomes" id="UP000243002">
    <property type="component" value="Unassembled WGS sequence"/>
</dbReference>